<evidence type="ECO:0000256" key="6">
    <source>
        <dbReference type="ARBA" id="ARBA00022692"/>
    </source>
</evidence>
<dbReference type="GO" id="GO:0046677">
    <property type="term" value="P:response to antibiotic"/>
    <property type="evidence" value="ECO:0007669"/>
    <property type="project" value="UniProtKB-KW"/>
</dbReference>
<dbReference type="EMBL" id="BQNJ01000002">
    <property type="protein sequence ID" value="GKH03161.1"/>
    <property type="molecule type" value="Genomic_DNA"/>
</dbReference>
<evidence type="ECO:0000256" key="7">
    <source>
        <dbReference type="ARBA" id="ARBA00022989"/>
    </source>
</evidence>
<dbReference type="InterPro" id="IPR045070">
    <property type="entry name" value="MATE_MepA-like"/>
</dbReference>
<feature type="transmembrane region" description="Helical" evidence="10">
    <location>
        <begin position="397"/>
        <end position="418"/>
    </location>
</feature>
<evidence type="ECO:0000256" key="2">
    <source>
        <dbReference type="ARBA" id="ARBA00008417"/>
    </source>
</evidence>
<dbReference type="PANTHER" id="PTHR43823">
    <property type="entry name" value="SPORULATION PROTEIN YKVU"/>
    <property type="match status" value="1"/>
</dbReference>
<sequence>MSDTANDFSKGSIVANIMKLAVPMTLAQLINVLYNIIDRIYIGRIPENATLALTGLGLCLPIISMVIAFANLFGMGGAPLCSIERGRGNKKEAELIMGNSFVLMVLFGIGLTVVGLALKKPMLYLFGASDNTYPYADQYISIYLLGSIFVMIGLGMNSFINSQGFGTIGMMTVLLGAIANIILDPIFIFTLHMGVQGAALATILSQLLSAVWIVKFLTGSKAILRLRTSAFRLKKQRVKDIVALGMSGFTMAITNSSVQIMYNASLQHYGGDLYVGIMTVINSIREIISMPVNGLTNSAQPVMGFNYGAGEYKRVKRAIVFISVVSIAYTTVMWLFVHGFPEFFIRIFNQDADLVREGIPAMRIYYFGFFMMSLQFAGQSVFVALGKAKNAVFFSIFRKVIIVIPLMLLLPLMFGLGTDGVLMAEPVSNFIGGAACFITMLITVWPELSGKKREKSKT</sequence>
<reference evidence="12 13" key="1">
    <citation type="submission" date="2019-09" db="EMBL/GenBank/DDBJ databases">
        <title>Draft genome sequencing of Hungatella hathewayi 123Y-2.</title>
        <authorList>
            <person name="Lv Q."/>
            <person name="Li S."/>
        </authorList>
    </citation>
    <scope>NUCLEOTIDE SEQUENCE [LARGE SCALE GENOMIC DNA]</scope>
    <source>
        <strain evidence="12 13">123Y-2</strain>
    </source>
</reference>
<feature type="transmembrane region" description="Helical" evidence="10">
    <location>
        <begin position="364"/>
        <end position="385"/>
    </location>
</feature>
<dbReference type="EMBL" id="WNME01000019">
    <property type="protein sequence ID" value="MUB65921.1"/>
    <property type="molecule type" value="Genomic_DNA"/>
</dbReference>
<dbReference type="InterPro" id="IPR048279">
    <property type="entry name" value="MdtK-like"/>
</dbReference>
<dbReference type="PIRSF" id="PIRSF006603">
    <property type="entry name" value="DinF"/>
    <property type="match status" value="1"/>
</dbReference>
<evidence type="ECO:0000313" key="13">
    <source>
        <dbReference type="Proteomes" id="UP000434223"/>
    </source>
</evidence>
<dbReference type="GeneID" id="93149382"/>
<keyword evidence="8 10" id="KW-0472">Membrane</keyword>
<feature type="transmembrane region" description="Helical" evidence="10">
    <location>
        <begin position="198"/>
        <end position="220"/>
    </location>
</feature>
<dbReference type="Proteomes" id="UP001055091">
    <property type="component" value="Unassembled WGS sequence"/>
</dbReference>
<feature type="transmembrane region" description="Helical" evidence="10">
    <location>
        <begin position="172"/>
        <end position="192"/>
    </location>
</feature>
<keyword evidence="9" id="KW-0046">Antibiotic resistance</keyword>
<keyword evidence="5" id="KW-1003">Cell membrane</keyword>
<evidence type="ECO:0000256" key="9">
    <source>
        <dbReference type="ARBA" id="ARBA00023251"/>
    </source>
</evidence>
<feature type="transmembrane region" description="Helical" evidence="10">
    <location>
        <begin position="274"/>
        <end position="296"/>
    </location>
</feature>
<keyword evidence="4" id="KW-0813">Transport</keyword>
<feature type="transmembrane region" description="Helical" evidence="10">
    <location>
        <begin position="95"/>
        <end position="118"/>
    </location>
</feature>
<gene>
    <name evidence="11" type="ORF">CE91St55_51420</name>
    <name evidence="12" type="ORF">GNE07_23125</name>
</gene>
<feature type="transmembrane region" description="Helical" evidence="10">
    <location>
        <begin position="49"/>
        <end position="74"/>
    </location>
</feature>
<evidence type="ECO:0000256" key="10">
    <source>
        <dbReference type="SAM" id="Phobius"/>
    </source>
</evidence>
<protein>
    <recommendedName>
        <fullName evidence="3">Multidrug export protein MepA</fullName>
    </recommendedName>
</protein>
<proteinExistence type="inferred from homology"/>
<evidence type="ECO:0000256" key="4">
    <source>
        <dbReference type="ARBA" id="ARBA00022448"/>
    </source>
</evidence>
<comment type="subcellular location">
    <subcellularLocation>
        <location evidence="1">Cell membrane</location>
        <topology evidence="1">Multi-pass membrane protein</topology>
    </subcellularLocation>
</comment>
<dbReference type="GO" id="GO:0005886">
    <property type="term" value="C:plasma membrane"/>
    <property type="evidence" value="ECO:0007669"/>
    <property type="project" value="UniProtKB-SubCell"/>
</dbReference>
<dbReference type="AlphaFoldDB" id="A0A174VX70"/>
<evidence type="ECO:0000313" key="11">
    <source>
        <dbReference type="EMBL" id="GKH03161.1"/>
    </source>
</evidence>
<keyword evidence="7 10" id="KW-1133">Transmembrane helix</keyword>
<organism evidence="12 13">
    <name type="scientific">Hungatella hathewayi</name>
    <dbReference type="NCBI Taxonomy" id="154046"/>
    <lineage>
        <taxon>Bacteria</taxon>
        <taxon>Bacillati</taxon>
        <taxon>Bacillota</taxon>
        <taxon>Clostridia</taxon>
        <taxon>Lachnospirales</taxon>
        <taxon>Lachnospiraceae</taxon>
        <taxon>Hungatella</taxon>
    </lineage>
</organism>
<dbReference type="RefSeq" id="WP_006774776.1">
    <property type="nucleotide sequence ID" value="NZ_BQNJ01000002.1"/>
</dbReference>
<evidence type="ECO:0000256" key="1">
    <source>
        <dbReference type="ARBA" id="ARBA00004651"/>
    </source>
</evidence>
<keyword evidence="6 10" id="KW-0812">Transmembrane</keyword>
<dbReference type="GO" id="GO:0042910">
    <property type="term" value="F:xenobiotic transmembrane transporter activity"/>
    <property type="evidence" value="ECO:0007669"/>
    <property type="project" value="InterPro"/>
</dbReference>
<dbReference type="PANTHER" id="PTHR43823:SF3">
    <property type="entry name" value="MULTIDRUG EXPORT PROTEIN MEPA"/>
    <property type="match status" value="1"/>
</dbReference>
<accession>A0A174VX70</accession>
<evidence type="ECO:0000256" key="3">
    <source>
        <dbReference type="ARBA" id="ARBA00022106"/>
    </source>
</evidence>
<reference evidence="11" key="2">
    <citation type="submission" date="2022-01" db="EMBL/GenBank/DDBJ databases">
        <title>Novel bile acid biosynthetic pathways are enriched in the microbiome of centenarians.</title>
        <authorList>
            <person name="Sato Y."/>
            <person name="Atarashi K."/>
            <person name="Plichta R.D."/>
            <person name="Arai Y."/>
            <person name="Sasajima S."/>
            <person name="Kearney M.S."/>
            <person name="Suda W."/>
            <person name="Takeshita K."/>
            <person name="Sasaki T."/>
            <person name="Okamoto S."/>
            <person name="Skelly N.A."/>
            <person name="Okamura Y."/>
            <person name="Vlamakis H."/>
            <person name="Li Y."/>
            <person name="Tanoue T."/>
            <person name="Takei H."/>
            <person name="Nittono H."/>
            <person name="Narushima S."/>
            <person name="Irie J."/>
            <person name="Itoh H."/>
            <person name="Moriya K."/>
            <person name="Sugiura Y."/>
            <person name="Suematsu M."/>
            <person name="Moritoki N."/>
            <person name="Shibata S."/>
            <person name="Littman R.D."/>
            <person name="Fischbach A.M."/>
            <person name="Uwamino Y."/>
            <person name="Inoue T."/>
            <person name="Honda A."/>
            <person name="Hattori M."/>
            <person name="Murai T."/>
            <person name="Xavier J.R."/>
            <person name="Hirose N."/>
            <person name="Honda K."/>
        </authorList>
    </citation>
    <scope>NUCLEOTIDE SEQUENCE</scope>
    <source>
        <strain evidence="11">CE91-St55</strain>
    </source>
</reference>
<feature type="transmembrane region" description="Helical" evidence="10">
    <location>
        <begin position="430"/>
        <end position="448"/>
    </location>
</feature>
<dbReference type="InterPro" id="IPR051327">
    <property type="entry name" value="MATE_MepA_subfamily"/>
</dbReference>
<feature type="transmembrane region" description="Helical" evidence="10">
    <location>
        <begin position="20"/>
        <end position="37"/>
    </location>
</feature>
<feature type="transmembrane region" description="Helical" evidence="10">
    <location>
        <begin position="317"/>
        <end position="337"/>
    </location>
</feature>
<feature type="transmembrane region" description="Helical" evidence="10">
    <location>
        <begin position="138"/>
        <end position="160"/>
    </location>
</feature>
<evidence type="ECO:0000313" key="12">
    <source>
        <dbReference type="EMBL" id="MUB65921.1"/>
    </source>
</evidence>
<name>A0A174VX70_9FIRM</name>
<dbReference type="Proteomes" id="UP000434223">
    <property type="component" value="Unassembled WGS sequence"/>
</dbReference>
<dbReference type="OrthoDB" id="9811110at2"/>
<dbReference type="NCBIfam" id="TIGR00797">
    <property type="entry name" value="matE"/>
    <property type="match status" value="1"/>
</dbReference>
<evidence type="ECO:0000256" key="5">
    <source>
        <dbReference type="ARBA" id="ARBA00022475"/>
    </source>
</evidence>
<evidence type="ECO:0000256" key="8">
    <source>
        <dbReference type="ARBA" id="ARBA00023136"/>
    </source>
</evidence>
<dbReference type="Pfam" id="PF01554">
    <property type="entry name" value="MatE"/>
    <property type="match status" value="2"/>
</dbReference>
<dbReference type="InterPro" id="IPR002528">
    <property type="entry name" value="MATE_fam"/>
</dbReference>
<dbReference type="GO" id="GO:0015297">
    <property type="term" value="F:antiporter activity"/>
    <property type="evidence" value="ECO:0007669"/>
    <property type="project" value="InterPro"/>
</dbReference>
<comment type="similarity">
    <text evidence="2">Belongs to the multi antimicrobial extrusion (MATE) (TC 2.A.66.1) family. MepA subfamily.</text>
</comment>
<feature type="transmembrane region" description="Helical" evidence="10">
    <location>
        <begin position="241"/>
        <end position="262"/>
    </location>
</feature>
<comment type="caution">
    <text evidence="12">The sequence shown here is derived from an EMBL/GenBank/DDBJ whole genome shotgun (WGS) entry which is preliminary data.</text>
</comment>
<dbReference type="CDD" id="cd13143">
    <property type="entry name" value="MATE_MepA_like"/>
    <property type="match status" value="1"/>
</dbReference>